<dbReference type="Gene3D" id="3.40.50.720">
    <property type="entry name" value="NAD(P)-binding Rossmann-like Domain"/>
    <property type="match status" value="1"/>
</dbReference>
<keyword evidence="15" id="KW-1185">Reference proteome</keyword>
<dbReference type="InterPro" id="IPR002347">
    <property type="entry name" value="SDR_fam"/>
</dbReference>
<dbReference type="VEuPathDB" id="VectorBase:MDOA011984"/>
<proteinExistence type="inferred from homology"/>
<comment type="similarity">
    <text evidence="2 12">Belongs to the short-chain dehydrogenases/reductases (SDR) family.</text>
</comment>
<evidence type="ECO:0000256" key="5">
    <source>
        <dbReference type="ARBA" id="ARBA00022989"/>
    </source>
</evidence>
<organism evidence="14">
    <name type="scientific">Musca domestica</name>
    <name type="common">House fly</name>
    <dbReference type="NCBI Taxonomy" id="7370"/>
    <lineage>
        <taxon>Eukaryota</taxon>
        <taxon>Metazoa</taxon>
        <taxon>Ecdysozoa</taxon>
        <taxon>Arthropoda</taxon>
        <taxon>Hexapoda</taxon>
        <taxon>Insecta</taxon>
        <taxon>Pterygota</taxon>
        <taxon>Neoptera</taxon>
        <taxon>Endopterygota</taxon>
        <taxon>Diptera</taxon>
        <taxon>Brachycera</taxon>
        <taxon>Muscomorpha</taxon>
        <taxon>Muscoidea</taxon>
        <taxon>Muscidae</taxon>
        <taxon>Musca</taxon>
    </lineage>
</organism>
<evidence type="ECO:0000256" key="3">
    <source>
        <dbReference type="ARBA" id="ARBA00022692"/>
    </source>
</evidence>
<evidence type="ECO:0000256" key="4">
    <source>
        <dbReference type="ARBA" id="ARBA00022857"/>
    </source>
</evidence>
<name>A0A1I8N693_MUSDO</name>
<dbReference type="VEuPathDB" id="VectorBase:MDOMA2_010783"/>
<evidence type="ECO:0000256" key="10">
    <source>
        <dbReference type="ARBA" id="ARBA00068717"/>
    </source>
</evidence>
<evidence type="ECO:0000256" key="8">
    <source>
        <dbReference type="ARBA" id="ARBA00023136"/>
    </source>
</evidence>
<reference evidence="14" key="1">
    <citation type="submission" date="2020-05" db="UniProtKB">
        <authorList>
            <consortium name="EnsemblMetazoa"/>
        </authorList>
    </citation>
    <scope>IDENTIFICATION</scope>
    <source>
        <strain evidence="14">Aabys</strain>
    </source>
</reference>
<keyword evidence="3 13" id="KW-0812">Transmembrane</keyword>
<keyword evidence="5 13" id="KW-1133">Transmembrane helix</keyword>
<keyword evidence="4" id="KW-0521">NADP</keyword>
<evidence type="ECO:0000256" key="12">
    <source>
        <dbReference type="RuleBase" id="RU000363"/>
    </source>
</evidence>
<dbReference type="eggNOG" id="KOG1201">
    <property type="taxonomic scope" value="Eukaryota"/>
</dbReference>
<dbReference type="PANTHER" id="PTHR24322:SF736">
    <property type="entry name" value="RETINOL DEHYDROGENASE 10"/>
    <property type="match status" value="1"/>
</dbReference>
<dbReference type="GO" id="GO:0052650">
    <property type="term" value="F:all-trans-retinol dehydrogenase (NADP+) activity"/>
    <property type="evidence" value="ECO:0007669"/>
    <property type="project" value="UniProtKB-ARBA"/>
</dbReference>
<protein>
    <recommendedName>
        <fullName evidence="10">Short-chain dehydrogenase/reductase 3</fullName>
    </recommendedName>
    <alternativeName>
        <fullName evidence="11">Retinal short-chain dehydrogenase/reductase 1</fullName>
    </alternativeName>
</protein>
<keyword evidence="8 13" id="KW-0472">Membrane</keyword>
<evidence type="ECO:0000256" key="2">
    <source>
        <dbReference type="ARBA" id="ARBA00006484"/>
    </source>
</evidence>
<dbReference type="AlphaFoldDB" id="A0A1I8N693"/>
<comment type="subcellular location">
    <subcellularLocation>
        <location evidence="1">Membrane</location>
        <topology evidence="1">Multi-pass membrane protein</topology>
    </subcellularLocation>
</comment>
<dbReference type="KEGG" id="mde:101891656"/>
<evidence type="ECO:0000256" key="9">
    <source>
        <dbReference type="ARBA" id="ARBA00059620"/>
    </source>
</evidence>
<keyword evidence="6" id="KW-0560">Oxidoreductase</keyword>
<dbReference type="GO" id="GO:0016020">
    <property type="term" value="C:membrane"/>
    <property type="evidence" value="ECO:0007669"/>
    <property type="project" value="UniProtKB-SubCell"/>
</dbReference>
<dbReference type="PANTHER" id="PTHR24322">
    <property type="entry name" value="PKSB"/>
    <property type="match status" value="1"/>
</dbReference>
<evidence type="ECO:0000256" key="11">
    <source>
        <dbReference type="ARBA" id="ARBA00082544"/>
    </source>
</evidence>
<evidence type="ECO:0000313" key="14">
    <source>
        <dbReference type="EnsemblMetazoa" id="MDOA011984-PA"/>
    </source>
</evidence>
<feature type="transmembrane region" description="Helical" evidence="13">
    <location>
        <begin position="12"/>
        <end position="34"/>
    </location>
</feature>
<dbReference type="Pfam" id="PF00106">
    <property type="entry name" value="adh_short"/>
    <property type="match status" value="1"/>
</dbReference>
<dbReference type="STRING" id="7370.A0A1I8N693"/>
<dbReference type="PRINTS" id="PR00081">
    <property type="entry name" value="GDHRDH"/>
</dbReference>
<evidence type="ECO:0000256" key="6">
    <source>
        <dbReference type="ARBA" id="ARBA00023002"/>
    </source>
</evidence>
<dbReference type="EnsemblMetazoa" id="MDOA011984-RA">
    <property type="protein sequence ID" value="MDOA011984-PA"/>
    <property type="gene ID" value="MDOA011984"/>
</dbReference>
<dbReference type="RefSeq" id="XP_005186128.1">
    <property type="nucleotide sequence ID" value="XM_005186071.3"/>
</dbReference>
<dbReference type="Proteomes" id="UP001652621">
    <property type="component" value="Unplaced"/>
</dbReference>
<sequence>MAETTGNSTQDIGAIIQNIIEIVVFFIKFWYATIEGFIRGFMKKEEVDVSGKFVFITGTGHGMGKQMALQYAALGAKVLCVDVNEKNNSETVKEIKQNGGSAFGYTCDVTNREAIFALYEQIKNEHGFVEIIVNNAGIMPCRPLFELTEKEIRLMYDINVLAHFWIFQAFLPDMVAQNKGHIVAMSSCAGLFGLPNLVPYCGTKFAVRGLMQSMYEELRKANKDTQIKFTTIYPYMVDTGLCKNPRFRFSWMKLVDPKEAAASIIEAQRTGLEEASVPRHYLYSEKVGRIWPRKAMRIANDFVDTYVESDKK</sequence>
<evidence type="ECO:0000256" key="1">
    <source>
        <dbReference type="ARBA" id="ARBA00004141"/>
    </source>
</evidence>
<reference evidence="16" key="2">
    <citation type="submission" date="2025-04" db="UniProtKB">
        <authorList>
            <consortium name="RefSeq"/>
        </authorList>
    </citation>
    <scope>IDENTIFICATION</scope>
    <source>
        <strain evidence="16">Aabys</strain>
    </source>
</reference>
<evidence type="ECO:0000313" key="16">
    <source>
        <dbReference type="RefSeq" id="XP_005186128.1"/>
    </source>
</evidence>
<dbReference type="SUPFAM" id="SSF51735">
    <property type="entry name" value="NAD(P)-binding Rossmann-fold domains"/>
    <property type="match status" value="1"/>
</dbReference>
<dbReference type="PRINTS" id="PR00080">
    <property type="entry name" value="SDRFAMILY"/>
</dbReference>
<keyword evidence="7" id="KW-0443">Lipid metabolism</keyword>
<evidence type="ECO:0000313" key="15">
    <source>
        <dbReference type="Proteomes" id="UP001652621"/>
    </source>
</evidence>
<dbReference type="GO" id="GO:0005811">
    <property type="term" value="C:lipid droplet"/>
    <property type="evidence" value="ECO:0007669"/>
    <property type="project" value="TreeGrafter"/>
</dbReference>
<dbReference type="FunFam" id="3.40.50.720:FF:000131">
    <property type="entry name" value="Short-chain dehydrogenase/reductase 3"/>
    <property type="match status" value="1"/>
</dbReference>
<comment type="function">
    <text evidence="9">Catalyzes the reduction of all-trans-retinal to all-trans-retinol in the presence of NADPH.</text>
</comment>
<accession>A0A1I8N693</accession>
<evidence type="ECO:0000256" key="7">
    <source>
        <dbReference type="ARBA" id="ARBA00023098"/>
    </source>
</evidence>
<dbReference type="OrthoDB" id="5840532at2759"/>
<dbReference type="InterPro" id="IPR036291">
    <property type="entry name" value="NAD(P)-bd_dom_sf"/>
</dbReference>
<gene>
    <name evidence="14" type="primary">101891656</name>
    <name evidence="16" type="synonym">LOC101891656</name>
</gene>
<evidence type="ECO:0000256" key="13">
    <source>
        <dbReference type="SAM" id="Phobius"/>
    </source>
</evidence>